<dbReference type="InterPro" id="IPR001660">
    <property type="entry name" value="SAM"/>
</dbReference>
<feature type="compositionally biased region" description="Low complexity" evidence="1">
    <location>
        <begin position="84"/>
        <end position="108"/>
    </location>
</feature>
<feature type="region of interest" description="Disordered" evidence="1">
    <location>
        <begin position="276"/>
        <end position="311"/>
    </location>
</feature>
<keyword evidence="4" id="KW-1185">Reference proteome</keyword>
<dbReference type="Pfam" id="PF00536">
    <property type="entry name" value="SAM_1"/>
    <property type="match status" value="1"/>
</dbReference>
<dbReference type="AlphaFoldDB" id="A0ABD2QBV4"/>
<evidence type="ECO:0000259" key="2">
    <source>
        <dbReference type="PROSITE" id="PS50105"/>
    </source>
</evidence>
<dbReference type="SMART" id="SM00454">
    <property type="entry name" value="SAM"/>
    <property type="match status" value="1"/>
</dbReference>
<proteinExistence type="predicted"/>
<organism evidence="3 4">
    <name type="scientific">Cichlidogyrus casuarinus</name>
    <dbReference type="NCBI Taxonomy" id="1844966"/>
    <lineage>
        <taxon>Eukaryota</taxon>
        <taxon>Metazoa</taxon>
        <taxon>Spiralia</taxon>
        <taxon>Lophotrochozoa</taxon>
        <taxon>Platyhelminthes</taxon>
        <taxon>Monogenea</taxon>
        <taxon>Monopisthocotylea</taxon>
        <taxon>Dactylogyridea</taxon>
        <taxon>Ancyrocephalidae</taxon>
        <taxon>Cichlidogyrus</taxon>
    </lineage>
</organism>
<dbReference type="SUPFAM" id="SSF47769">
    <property type="entry name" value="SAM/Pointed domain"/>
    <property type="match status" value="1"/>
</dbReference>
<feature type="compositionally biased region" description="Basic and acidic residues" evidence="1">
    <location>
        <begin position="15"/>
        <end position="30"/>
    </location>
</feature>
<feature type="compositionally biased region" description="Polar residues" evidence="1">
    <location>
        <begin position="121"/>
        <end position="157"/>
    </location>
</feature>
<comment type="caution">
    <text evidence="3">The sequence shown here is derived from an EMBL/GenBank/DDBJ whole genome shotgun (WGS) entry which is preliminary data.</text>
</comment>
<sequence length="400" mass="44376">MNCVAGTIDTTAPMSEKEEVASAAKRKEVVIHSPATELKSPQTPMEVDHSRPTPLSISKPLIQPTEMPLPTPSTPGCRRESRPRLTSSSSTSSEDSSSIDSSQDSLPIGALSKAGAHNRRLSSLTRRASQMTEPSRIANHTSHEPSQYTASTRSSFSHDAADSMDLDPPNLLRTRNLTEQARTRANEKNLFSGHRKILTHFIDGHVIYESDKLFPPHNGMEVVEAALLNICMEEAKNKKETNGVSKKVTMRLGAEVNEDEEITTKTALPTLPMRNVNDLIESSKKARRKRRKRSNESNYTSEEERLVEPAQMENEQATEAYHGVKPIDQWTVGDVCDFIQTISGCGQYAETFKTNEIDGEALLLLSEQQFVQSMGMKIGPALKLVSRLKDVKRDTQMSML</sequence>
<dbReference type="EMBL" id="JBJKFK010000449">
    <property type="protein sequence ID" value="KAL3316998.1"/>
    <property type="molecule type" value="Genomic_DNA"/>
</dbReference>
<feature type="region of interest" description="Disordered" evidence="1">
    <location>
        <begin position="1"/>
        <end position="171"/>
    </location>
</feature>
<dbReference type="Gene3D" id="1.10.150.50">
    <property type="entry name" value="Transcription Factor, Ets-1"/>
    <property type="match status" value="1"/>
</dbReference>
<dbReference type="PANTHER" id="PTHR12247:SF138">
    <property type="entry name" value="POLYHOMEOTIC DISTAL, ISOFORM A-RELATED"/>
    <property type="match status" value="1"/>
</dbReference>
<dbReference type="CDD" id="cd09509">
    <property type="entry name" value="SAM_Polycomb"/>
    <property type="match status" value="1"/>
</dbReference>
<accession>A0ABD2QBV4</accession>
<protein>
    <recommendedName>
        <fullName evidence="2">SAM domain-containing protein</fullName>
    </recommendedName>
</protein>
<gene>
    <name evidence="3" type="ORF">Ciccas_004355</name>
</gene>
<evidence type="ECO:0000313" key="3">
    <source>
        <dbReference type="EMBL" id="KAL3316998.1"/>
    </source>
</evidence>
<name>A0ABD2QBV4_9PLAT</name>
<dbReference type="PANTHER" id="PTHR12247">
    <property type="entry name" value="POLYCOMB GROUP PROTEIN"/>
    <property type="match status" value="1"/>
</dbReference>
<evidence type="ECO:0000256" key="1">
    <source>
        <dbReference type="SAM" id="MobiDB-lite"/>
    </source>
</evidence>
<reference evidence="3 4" key="1">
    <citation type="submission" date="2024-11" db="EMBL/GenBank/DDBJ databases">
        <title>Adaptive evolution of stress response genes in parasites aligns with host niche diversity.</title>
        <authorList>
            <person name="Hahn C."/>
            <person name="Resl P."/>
        </authorList>
    </citation>
    <scope>NUCLEOTIDE SEQUENCE [LARGE SCALE GENOMIC DNA]</scope>
    <source>
        <strain evidence="3">EGGRZ-B1_66</strain>
        <tissue evidence="3">Body</tissue>
    </source>
</reference>
<dbReference type="Proteomes" id="UP001626550">
    <property type="component" value="Unassembled WGS sequence"/>
</dbReference>
<dbReference type="PROSITE" id="PS50105">
    <property type="entry name" value="SAM_DOMAIN"/>
    <property type="match status" value="1"/>
</dbReference>
<evidence type="ECO:0000313" key="4">
    <source>
        <dbReference type="Proteomes" id="UP001626550"/>
    </source>
</evidence>
<feature type="domain" description="SAM" evidence="2">
    <location>
        <begin position="330"/>
        <end position="394"/>
    </location>
</feature>
<dbReference type="InterPro" id="IPR013761">
    <property type="entry name" value="SAM/pointed_sf"/>
</dbReference>
<dbReference type="InterPro" id="IPR050548">
    <property type="entry name" value="PcG_chromatin_remod_factors"/>
</dbReference>